<sequence length="109" mass="12343">MTESRDDRIVAEFGEGHAVEDIAARYGLTVAQVYMVVEREVRFDPQPPSPYYTPSYYTPSAPSHPSYPDVDTIVAEYGAGHDVQWIAHKHNISVDWVYYLIHQAVQDGT</sequence>
<dbReference type="RefSeq" id="WP_204296929.1">
    <property type="nucleotide sequence ID" value="NZ_BAAAGQ010000006.1"/>
</dbReference>
<proteinExistence type="predicted"/>
<evidence type="ECO:0000313" key="1">
    <source>
        <dbReference type="EMBL" id="GID46658.1"/>
    </source>
</evidence>
<comment type="caution">
    <text evidence="1">The sequence shown here is derived from an EMBL/GenBank/DDBJ whole genome shotgun (WGS) entry which is preliminary data.</text>
</comment>
<gene>
    <name evidence="1" type="ORF">Aca07nite_39330</name>
</gene>
<dbReference type="EMBL" id="BOMF01000076">
    <property type="protein sequence ID" value="GID46658.1"/>
    <property type="molecule type" value="Genomic_DNA"/>
</dbReference>
<reference evidence="1" key="1">
    <citation type="submission" date="2021-01" db="EMBL/GenBank/DDBJ databases">
        <title>Whole genome shotgun sequence of Actinoplanes capillaceus NBRC 16408.</title>
        <authorList>
            <person name="Komaki H."/>
            <person name="Tamura T."/>
        </authorList>
    </citation>
    <scope>NUCLEOTIDE SEQUENCE [LARGE SCALE GENOMIC DNA]</scope>
    <source>
        <strain evidence="1">NBRC 16408</strain>
    </source>
</reference>
<organism evidence="1">
    <name type="scientific">Actinoplanes campanulatus</name>
    <dbReference type="NCBI Taxonomy" id="113559"/>
    <lineage>
        <taxon>Bacteria</taxon>
        <taxon>Bacillati</taxon>
        <taxon>Actinomycetota</taxon>
        <taxon>Actinomycetes</taxon>
        <taxon>Micromonosporales</taxon>
        <taxon>Micromonosporaceae</taxon>
        <taxon>Actinoplanes</taxon>
    </lineage>
</organism>
<accession>A0ABQ3WK92</accession>
<name>A0ABQ3WK92_9ACTN</name>
<dbReference type="Gene3D" id="1.10.10.60">
    <property type="entry name" value="Homeodomain-like"/>
    <property type="match status" value="1"/>
</dbReference>
<protein>
    <submittedName>
        <fullName evidence="1">Uncharacterized protein</fullName>
    </submittedName>
</protein>